<reference evidence="2 3" key="1">
    <citation type="submission" date="2021-05" db="EMBL/GenBank/DDBJ databases">
        <title>Fusibacter ferrireducens sp. nov., an anaerobic, sulfur- and Fe-reducing bacterium isolated from the mangrove sediment.</title>
        <authorList>
            <person name="Qiu D."/>
        </authorList>
    </citation>
    <scope>NUCLEOTIDE SEQUENCE [LARGE SCALE GENOMIC DNA]</scope>
    <source>
        <strain evidence="2 3">DSM 12116</strain>
    </source>
</reference>
<evidence type="ECO:0000313" key="3">
    <source>
        <dbReference type="Proteomes" id="UP000746471"/>
    </source>
</evidence>
<accession>A0ABS5PJ24</accession>
<keyword evidence="1" id="KW-0812">Transmembrane</keyword>
<keyword evidence="1" id="KW-1133">Transmembrane helix</keyword>
<evidence type="ECO:0000256" key="1">
    <source>
        <dbReference type="SAM" id="Phobius"/>
    </source>
</evidence>
<dbReference type="RefSeq" id="WP_213234879.1">
    <property type="nucleotide sequence ID" value="NZ_JAHBCL010000001.1"/>
</dbReference>
<comment type="caution">
    <text evidence="2">The sequence shown here is derived from an EMBL/GenBank/DDBJ whole genome shotgun (WGS) entry which is preliminary data.</text>
</comment>
<organism evidence="2 3">
    <name type="scientific">Fusibacter paucivorans</name>
    <dbReference type="NCBI Taxonomy" id="76009"/>
    <lineage>
        <taxon>Bacteria</taxon>
        <taxon>Bacillati</taxon>
        <taxon>Bacillota</taxon>
        <taxon>Clostridia</taxon>
        <taxon>Eubacteriales</taxon>
        <taxon>Eubacteriales Family XII. Incertae Sedis</taxon>
        <taxon>Fusibacter</taxon>
    </lineage>
</organism>
<evidence type="ECO:0000313" key="2">
    <source>
        <dbReference type="EMBL" id="MBS7525090.1"/>
    </source>
</evidence>
<protein>
    <submittedName>
        <fullName evidence="2">Uncharacterized protein</fullName>
    </submittedName>
</protein>
<feature type="transmembrane region" description="Helical" evidence="1">
    <location>
        <begin position="60"/>
        <end position="78"/>
    </location>
</feature>
<proteinExistence type="predicted"/>
<gene>
    <name evidence="2" type="ORF">KHM83_00215</name>
</gene>
<dbReference type="Proteomes" id="UP000746471">
    <property type="component" value="Unassembled WGS sequence"/>
</dbReference>
<dbReference type="EMBL" id="JAHBCL010000001">
    <property type="protein sequence ID" value="MBS7525090.1"/>
    <property type="molecule type" value="Genomic_DNA"/>
</dbReference>
<keyword evidence="3" id="KW-1185">Reference proteome</keyword>
<feature type="transmembrane region" description="Helical" evidence="1">
    <location>
        <begin position="21"/>
        <end position="40"/>
    </location>
</feature>
<name>A0ABS5PJ24_9FIRM</name>
<sequence>MDQHSDKRLAEVWGDTVVLKELFIASVLGIVLTMAGYILGRSYFGSIEGLDVGLQKGYSLMVGILGCVVSAVISAKLFKPKRIVDEQFENDSIEEIVKFAGMSMAEEIEAIKDVDPEIVAELEALQLKAMLDLRNKG</sequence>
<keyword evidence="1" id="KW-0472">Membrane</keyword>